<gene>
    <name evidence="3" type="ORF">CCM_07964</name>
</gene>
<proteinExistence type="inferred from homology"/>
<dbReference type="EMBL" id="JH126404">
    <property type="protein sequence ID" value="EGX89712.1"/>
    <property type="molecule type" value="Genomic_DNA"/>
</dbReference>
<dbReference type="OrthoDB" id="4225815at2759"/>
<dbReference type="HOGENOM" id="CLU_105134_3_1_1"/>
<dbReference type="AlphaFoldDB" id="G3JPA2"/>
<dbReference type="InParanoid" id="G3JPA2"/>
<keyword evidence="2" id="KW-0732">Signal</keyword>
<name>G3JPA2_CORMM</name>
<keyword evidence="2" id="KW-0134">Cell wall</keyword>
<keyword evidence="2" id="KW-0964">Secreted</keyword>
<organism evidence="3 4">
    <name type="scientific">Cordyceps militaris (strain CM01)</name>
    <name type="common">Caterpillar fungus</name>
    <dbReference type="NCBI Taxonomy" id="983644"/>
    <lineage>
        <taxon>Eukaryota</taxon>
        <taxon>Fungi</taxon>
        <taxon>Dikarya</taxon>
        <taxon>Ascomycota</taxon>
        <taxon>Pezizomycotina</taxon>
        <taxon>Sordariomycetes</taxon>
        <taxon>Hypocreomycetidae</taxon>
        <taxon>Hypocreales</taxon>
        <taxon>Cordycipitaceae</taxon>
        <taxon>Cordyceps</taxon>
    </lineage>
</organism>
<dbReference type="RefSeq" id="XP_006673167.1">
    <property type="nucleotide sequence ID" value="XM_006673104.1"/>
</dbReference>
<dbReference type="GO" id="GO:0005199">
    <property type="term" value="F:structural constituent of cell wall"/>
    <property type="evidence" value="ECO:0007669"/>
    <property type="project" value="InterPro"/>
</dbReference>
<feature type="chain" id="PRO_5013988751" description="Hydrophobin" evidence="2">
    <location>
        <begin position="17"/>
        <end position="104"/>
    </location>
</feature>
<evidence type="ECO:0000313" key="4">
    <source>
        <dbReference type="Proteomes" id="UP000001610"/>
    </source>
</evidence>
<evidence type="ECO:0000256" key="1">
    <source>
        <dbReference type="ARBA" id="ARBA00023157"/>
    </source>
</evidence>
<evidence type="ECO:0000313" key="3">
    <source>
        <dbReference type="EMBL" id="EGX89712.1"/>
    </source>
</evidence>
<dbReference type="GO" id="GO:0009277">
    <property type="term" value="C:fungal-type cell wall"/>
    <property type="evidence" value="ECO:0007669"/>
    <property type="project" value="InterPro"/>
</dbReference>
<dbReference type="eggNOG" id="ENOG502SWSY">
    <property type="taxonomic scope" value="Eukaryota"/>
</dbReference>
<comment type="similarity">
    <text evidence="2">Belongs to the fungal hydrophobin family.</text>
</comment>
<dbReference type="Proteomes" id="UP000001610">
    <property type="component" value="Unassembled WGS sequence"/>
</dbReference>
<dbReference type="KEGG" id="cmt:CCM_07964"/>
<dbReference type="OMA" id="AEVYCCN"/>
<dbReference type="Pfam" id="PF01185">
    <property type="entry name" value="Hydrophobin"/>
    <property type="match status" value="1"/>
</dbReference>
<protein>
    <recommendedName>
        <fullName evidence="2">Hydrophobin</fullName>
    </recommendedName>
</protein>
<dbReference type="InterPro" id="IPR001338">
    <property type="entry name" value="Class_I_Hydrophobin"/>
</dbReference>
<reference evidence="3 4" key="1">
    <citation type="journal article" date="2011" name="Genome Biol.">
        <title>Genome sequence of the insect pathogenic fungus Cordyceps militaris, a valued traditional Chinese medicine.</title>
        <authorList>
            <person name="Zheng P."/>
            <person name="Xia Y."/>
            <person name="Xiao G."/>
            <person name="Xiong C."/>
            <person name="Hu X."/>
            <person name="Zhang S."/>
            <person name="Zheng H."/>
            <person name="Huang Y."/>
            <person name="Zhou Y."/>
            <person name="Wang S."/>
            <person name="Zhao G.P."/>
            <person name="Liu X."/>
            <person name="St Leger R.J."/>
            <person name="Wang C."/>
        </authorList>
    </citation>
    <scope>NUCLEOTIDE SEQUENCE [LARGE SCALE GENOMIC DNA]</scope>
    <source>
        <strain evidence="3 4">CM01</strain>
    </source>
</reference>
<comment type="subcellular location">
    <subcellularLocation>
        <location evidence="2">Secreted</location>
        <location evidence="2">Cell wall</location>
    </subcellularLocation>
</comment>
<dbReference type="SMR" id="G3JPA2"/>
<keyword evidence="4" id="KW-1185">Reference proteome</keyword>
<keyword evidence="1 2" id="KW-1015">Disulfide bond</keyword>
<feature type="signal peptide" evidence="2">
    <location>
        <begin position="1"/>
        <end position="16"/>
    </location>
</feature>
<dbReference type="GeneID" id="18169974"/>
<sequence length="104" mass="10348">MFASTVFVSLLAVAAAVPTNPQGQSCGNGNTVHCCNAETANKLTKGGILGALDLSNLLGQCNDVTAAVAGGAVPIKNTCSSQAVCCGEIHQNGLVNLGCTPIFV</sequence>
<dbReference type="SMART" id="SM00075">
    <property type="entry name" value="HYDRO"/>
    <property type="match status" value="1"/>
</dbReference>
<dbReference type="CDD" id="cd23507">
    <property type="entry name" value="hydrophobin_I"/>
    <property type="match status" value="1"/>
</dbReference>
<accession>G3JPA2</accession>
<evidence type="ECO:0000256" key="2">
    <source>
        <dbReference type="RuleBase" id="RU365009"/>
    </source>
</evidence>
<dbReference type="VEuPathDB" id="FungiDB:CCM_07964"/>